<feature type="binding site" evidence="9">
    <location>
        <begin position="26"/>
        <end position="33"/>
    </location>
    <ligand>
        <name>ATP</name>
        <dbReference type="ChEBI" id="CHEBI:30616"/>
    </ligand>
</feature>
<dbReference type="EC" id="5.6.2.4" evidence="7"/>
<dbReference type="PROSITE" id="PS51198">
    <property type="entry name" value="UVRD_HELICASE_ATP_BIND"/>
    <property type="match status" value="1"/>
</dbReference>
<comment type="catalytic activity">
    <reaction evidence="8">
        <text>ATP + H2O = ADP + phosphate + H(+)</text>
        <dbReference type="Rhea" id="RHEA:13065"/>
        <dbReference type="ChEBI" id="CHEBI:15377"/>
        <dbReference type="ChEBI" id="CHEBI:15378"/>
        <dbReference type="ChEBI" id="CHEBI:30616"/>
        <dbReference type="ChEBI" id="CHEBI:43474"/>
        <dbReference type="ChEBI" id="CHEBI:456216"/>
        <dbReference type="EC" id="5.6.2.4"/>
    </reaction>
</comment>
<dbReference type="HOGENOM" id="CLU_004585_7_0_1"/>
<accession>A0A0C7NAA6</accession>
<gene>
    <name evidence="12" type="ORF">LALA0_S08e02432g</name>
</gene>
<dbReference type="GO" id="GO:0032042">
    <property type="term" value="P:mitochondrial DNA metabolic process"/>
    <property type="evidence" value="ECO:0007669"/>
    <property type="project" value="EnsemblFungi"/>
</dbReference>
<dbReference type="AlphaFoldDB" id="A0A0C7NAA6"/>
<dbReference type="Gene3D" id="3.40.50.300">
    <property type="entry name" value="P-loop containing nucleotide triphosphate hydrolases"/>
    <property type="match status" value="2"/>
</dbReference>
<keyword evidence="13" id="KW-1185">Reference proteome</keyword>
<dbReference type="EMBL" id="LN736367">
    <property type="protein sequence ID" value="CEP63437.1"/>
    <property type="molecule type" value="Genomic_DNA"/>
</dbReference>
<dbReference type="GeneID" id="34686942"/>
<dbReference type="Pfam" id="PF00580">
    <property type="entry name" value="UvrD-helicase"/>
    <property type="match status" value="1"/>
</dbReference>
<evidence type="ECO:0000256" key="4">
    <source>
        <dbReference type="ARBA" id="ARBA00022840"/>
    </source>
</evidence>
<evidence type="ECO:0000256" key="7">
    <source>
        <dbReference type="ARBA" id="ARBA00034808"/>
    </source>
</evidence>
<dbReference type="OrthoDB" id="1470711at2759"/>
<proteinExistence type="predicted"/>
<dbReference type="SUPFAM" id="SSF52540">
    <property type="entry name" value="P-loop containing nucleoside triphosphate hydrolases"/>
    <property type="match status" value="1"/>
</dbReference>
<evidence type="ECO:0000256" key="2">
    <source>
        <dbReference type="ARBA" id="ARBA00022801"/>
    </source>
</evidence>
<organism evidence="12 13">
    <name type="scientific">Lachancea lanzarotensis</name>
    <dbReference type="NCBI Taxonomy" id="1245769"/>
    <lineage>
        <taxon>Eukaryota</taxon>
        <taxon>Fungi</taxon>
        <taxon>Dikarya</taxon>
        <taxon>Ascomycota</taxon>
        <taxon>Saccharomycotina</taxon>
        <taxon>Saccharomycetes</taxon>
        <taxon>Saccharomycetales</taxon>
        <taxon>Saccharomycetaceae</taxon>
        <taxon>Lachancea</taxon>
    </lineage>
</organism>
<evidence type="ECO:0000256" key="8">
    <source>
        <dbReference type="ARBA" id="ARBA00048988"/>
    </source>
</evidence>
<keyword evidence="1 9" id="KW-0547">Nucleotide-binding</keyword>
<dbReference type="RefSeq" id="XP_022629654.1">
    <property type="nucleotide sequence ID" value="XM_022771034.1"/>
</dbReference>
<dbReference type="GO" id="GO:0003677">
    <property type="term" value="F:DNA binding"/>
    <property type="evidence" value="ECO:0007669"/>
    <property type="project" value="InterPro"/>
</dbReference>
<dbReference type="GO" id="GO:0005634">
    <property type="term" value="C:nucleus"/>
    <property type="evidence" value="ECO:0007669"/>
    <property type="project" value="TreeGrafter"/>
</dbReference>
<dbReference type="GO" id="GO:0016787">
    <property type="term" value="F:hydrolase activity"/>
    <property type="evidence" value="ECO:0007669"/>
    <property type="project" value="UniProtKB-UniRule"/>
</dbReference>
<dbReference type="PANTHER" id="PTHR11070">
    <property type="entry name" value="UVRD / RECB / PCRA DNA HELICASE FAMILY MEMBER"/>
    <property type="match status" value="1"/>
</dbReference>
<name>A0A0C7NAA6_9SACH</name>
<dbReference type="GO" id="GO:0043138">
    <property type="term" value="F:3'-5' DNA helicase activity"/>
    <property type="evidence" value="ECO:0007669"/>
    <property type="project" value="UniProtKB-EC"/>
</dbReference>
<dbReference type="InterPro" id="IPR014017">
    <property type="entry name" value="DNA_helicase_UvrD-like_C"/>
</dbReference>
<evidence type="ECO:0000256" key="1">
    <source>
        <dbReference type="ARBA" id="ARBA00022741"/>
    </source>
</evidence>
<evidence type="ECO:0000256" key="5">
    <source>
        <dbReference type="ARBA" id="ARBA00023235"/>
    </source>
</evidence>
<evidence type="ECO:0000259" key="10">
    <source>
        <dbReference type="PROSITE" id="PS51198"/>
    </source>
</evidence>
<dbReference type="InterPro" id="IPR027417">
    <property type="entry name" value="P-loop_NTPase"/>
</dbReference>
<dbReference type="STRING" id="1245769.A0A0C7NAA6"/>
<reference evidence="12 13" key="1">
    <citation type="submission" date="2014-12" db="EMBL/GenBank/DDBJ databases">
        <authorList>
            <person name="Neuveglise Cecile"/>
        </authorList>
    </citation>
    <scope>NUCLEOTIDE SEQUENCE [LARGE SCALE GENOMIC DNA]</scope>
    <source>
        <strain evidence="12 13">CBS 12615</strain>
    </source>
</reference>
<comment type="catalytic activity">
    <reaction evidence="6">
        <text>Couples ATP hydrolysis with the unwinding of duplex DNA by translocating in the 3'-5' direction.</text>
        <dbReference type="EC" id="5.6.2.4"/>
    </reaction>
</comment>
<protein>
    <recommendedName>
        <fullName evidence="7">DNA 3'-5' helicase</fullName>
        <ecNumber evidence="7">5.6.2.4</ecNumber>
    </recommendedName>
</protein>
<evidence type="ECO:0000259" key="11">
    <source>
        <dbReference type="PROSITE" id="PS51217"/>
    </source>
</evidence>
<dbReference type="GO" id="GO:0000725">
    <property type="term" value="P:recombinational repair"/>
    <property type="evidence" value="ECO:0007669"/>
    <property type="project" value="TreeGrafter"/>
</dbReference>
<keyword evidence="3 9" id="KW-0347">Helicase</keyword>
<dbReference type="Proteomes" id="UP000054304">
    <property type="component" value="Unassembled WGS sequence"/>
</dbReference>
<dbReference type="Gene3D" id="1.10.486.10">
    <property type="entry name" value="PCRA, domain 4"/>
    <property type="match status" value="1"/>
</dbReference>
<dbReference type="Pfam" id="PF13361">
    <property type="entry name" value="UvrD_C"/>
    <property type="match status" value="1"/>
</dbReference>
<evidence type="ECO:0000256" key="9">
    <source>
        <dbReference type="PROSITE-ProRule" id="PRU00560"/>
    </source>
</evidence>
<keyword evidence="2 9" id="KW-0378">Hydrolase</keyword>
<dbReference type="GO" id="GO:0005759">
    <property type="term" value="C:mitochondrial matrix"/>
    <property type="evidence" value="ECO:0007669"/>
    <property type="project" value="EnsemblFungi"/>
</dbReference>
<keyword evidence="4 9" id="KW-0067">ATP-binding</keyword>
<dbReference type="InterPro" id="IPR014016">
    <property type="entry name" value="UvrD-like_ATP-bd"/>
</dbReference>
<evidence type="ECO:0000256" key="6">
    <source>
        <dbReference type="ARBA" id="ARBA00034617"/>
    </source>
</evidence>
<evidence type="ECO:0000256" key="3">
    <source>
        <dbReference type="ARBA" id="ARBA00022806"/>
    </source>
</evidence>
<feature type="domain" description="UvrD-like helicase ATP-binding" evidence="10">
    <location>
        <begin position="5"/>
        <end position="294"/>
    </location>
</feature>
<sequence>MIKPTPSQQEVIKSKYEPGSTIKVVAGPGSGKTLTLMLKVRAMVLEGVVQPDEVLILSLTNKAVDNATEKLLQVFQEIDTSNGPDCSVAEIVSQINISTLHGLANRVVVENEGLINIIEENGWRSLLKLIPPEILRKLGPSNSGAALTPRMFERLFRDYQIEGKSKIKDAVMERIISIMRGSKVVTNDELIVLAAKHLDEASSTSTVKPSTTFTQDLLNKYKVIVVDEFQDLFPSLFPLLESISRDKQLILFGDPHQSIYGFLGNNKALMRSLEGCRPSQGFSTYYLRDNFRSTPEISQFSSSLISRDIPAAQEISYSKPPMGLQPQAITTLDPNEELEIVVREISRLVTNSAKLSDIAILTRTNVQVSTVANFLKAYGIPYEKLTAQPDWINDKGIKYLTDLVKLCVLVDKEKRSADDADQTTTFKSDFSVIITLSASKGISNQVLQALFTEARESNTSLWSVIADGRTTAVSATNKKKIRNYVKNIEMLMDQLKANPNPEPISLITTVAEAAFKLGYCADGMESLEAAAIFKKHIAEWLTALKRCSETKPDNVSSIEWFSETQFDQNHSSNASQNPLKDQDLGAVKLSTIHSSKGLEFPIVFLLGSSTSAFSIEKNALYVGITRARNILYLSNIFNERLPSLSSCCEVKPWDRQVWHYYNSDLKRPYAMNQIKGHNSFRLLTKKYGLASPSRTLCTFSVRASHSLKYVLR</sequence>
<evidence type="ECO:0000313" key="13">
    <source>
        <dbReference type="Proteomes" id="UP000054304"/>
    </source>
</evidence>
<feature type="domain" description="UvrD-like helicase C-terminal" evidence="11">
    <location>
        <begin position="295"/>
        <end position="597"/>
    </location>
</feature>
<dbReference type="PROSITE" id="PS51217">
    <property type="entry name" value="UVRD_HELICASE_CTER"/>
    <property type="match status" value="1"/>
</dbReference>
<dbReference type="InterPro" id="IPR000212">
    <property type="entry name" value="DNA_helicase_UvrD/REP"/>
</dbReference>
<dbReference type="PANTHER" id="PTHR11070:SF46">
    <property type="entry name" value="ATP-DEPENDENT DNA HELICASE HMI1, MITOCHONDRIAL"/>
    <property type="match status" value="1"/>
</dbReference>
<evidence type="ECO:0000313" key="12">
    <source>
        <dbReference type="EMBL" id="CEP63437.1"/>
    </source>
</evidence>
<keyword evidence="5" id="KW-0413">Isomerase</keyword>
<dbReference type="GO" id="GO:0005524">
    <property type="term" value="F:ATP binding"/>
    <property type="evidence" value="ECO:0007669"/>
    <property type="project" value="UniProtKB-UniRule"/>
</dbReference>